<dbReference type="GO" id="GO:0006751">
    <property type="term" value="P:glutathione catabolic process"/>
    <property type="evidence" value="ECO:0007669"/>
    <property type="project" value="InterPro"/>
</dbReference>
<dbReference type="Proteomes" id="UP000531231">
    <property type="component" value="Unassembled WGS sequence"/>
</dbReference>
<dbReference type="EMBL" id="JACHIL010000001">
    <property type="protein sequence ID" value="MBB5090550.1"/>
    <property type="molecule type" value="Genomic_DNA"/>
</dbReference>
<dbReference type="InterPro" id="IPR013024">
    <property type="entry name" value="GGCT-like"/>
</dbReference>
<dbReference type="InterPro" id="IPR006840">
    <property type="entry name" value="ChaC"/>
</dbReference>
<dbReference type="CDD" id="cd06661">
    <property type="entry name" value="GGCT_like"/>
    <property type="match status" value="1"/>
</dbReference>
<evidence type="ECO:0000256" key="2">
    <source>
        <dbReference type="ARBA" id="ARBA00023239"/>
    </source>
</evidence>
<sequence length="192" mass="21385">MDSSHTDFVFQNNVADSGSDFWVFGYGSLMWRPGFDSAENIPALLTGFSRSLCIYSHVYRGTPELPGLVLGLNSGGFCHGQAFRVTADNRLPVMNYLREREQISGVYVEKWLTVELADGRDVEALVYVADPLHKQYAGGLSAEDMALLVRRASGQAGPNRDYVANTARHLQAMDIWDERLEAVLKLLDNHTD</sequence>
<dbReference type="AlphaFoldDB" id="A0A7W8AJR2"/>
<dbReference type="PANTHER" id="PTHR12192">
    <property type="entry name" value="CATION TRANSPORT PROTEIN CHAC-RELATED"/>
    <property type="match status" value="1"/>
</dbReference>
<proteinExistence type="predicted"/>
<accession>A0A7W8AJR2</accession>
<reference evidence="3 4" key="1">
    <citation type="submission" date="2020-08" db="EMBL/GenBank/DDBJ databases">
        <title>Genomic Encyclopedia of Type Strains, Phase IV (KMG-IV): sequencing the most valuable type-strain genomes for metagenomic binning, comparative biology and taxonomic classification.</title>
        <authorList>
            <person name="Goeker M."/>
        </authorList>
    </citation>
    <scope>NUCLEOTIDE SEQUENCE [LARGE SCALE GENOMIC DNA]</scope>
    <source>
        <strain evidence="3 4">DSM 25620</strain>
    </source>
</reference>
<dbReference type="Gene3D" id="3.10.490.10">
    <property type="entry name" value="Gamma-glutamyl cyclotransferase-like"/>
    <property type="match status" value="1"/>
</dbReference>
<dbReference type="GO" id="GO:0005737">
    <property type="term" value="C:cytoplasm"/>
    <property type="evidence" value="ECO:0007669"/>
    <property type="project" value="TreeGrafter"/>
</dbReference>
<keyword evidence="2" id="KW-0456">Lyase</keyword>
<organism evidence="3 4">
    <name type="scientific">Pseudochrobactrum saccharolyticum</name>
    <dbReference type="NCBI Taxonomy" id="354352"/>
    <lineage>
        <taxon>Bacteria</taxon>
        <taxon>Pseudomonadati</taxon>
        <taxon>Pseudomonadota</taxon>
        <taxon>Alphaproteobacteria</taxon>
        <taxon>Hyphomicrobiales</taxon>
        <taxon>Brucellaceae</taxon>
        <taxon>Pseudochrobactrum</taxon>
    </lineage>
</organism>
<evidence type="ECO:0000313" key="3">
    <source>
        <dbReference type="EMBL" id="MBB5090550.1"/>
    </source>
</evidence>
<dbReference type="InterPro" id="IPR036568">
    <property type="entry name" value="GGCT-like_sf"/>
</dbReference>
<dbReference type="GO" id="GO:0061928">
    <property type="term" value="F:glutathione specific gamma-glutamylcyclotransferase activity"/>
    <property type="evidence" value="ECO:0007669"/>
    <property type="project" value="UniProtKB-EC"/>
</dbReference>
<evidence type="ECO:0000313" key="4">
    <source>
        <dbReference type="Proteomes" id="UP000531231"/>
    </source>
</evidence>
<dbReference type="EC" id="4.3.2.7" evidence="1"/>
<gene>
    <name evidence="3" type="ORF">HNQ68_001062</name>
</gene>
<evidence type="ECO:0000256" key="1">
    <source>
        <dbReference type="ARBA" id="ARBA00012344"/>
    </source>
</evidence>
<dbReference type="Pfam" id="PF04752">
    <property type="entry name" value="ChaC"/>
    <property type="match status" value="1"/>
</dbReference>
<name>A0A7W8AJR2_9HYPH</name>
<comment type="caution">
    <text evidence="3">The sequence shown here is derived from an EMBL/GenBank/DDBJ whole genome shotgun (WGS) entry which is preliminary data.</text>
</comment>
<dbReference type="PANTHER" id="PTHR12192:SF2">
    <property type="entry name" value="GLUTATHIONE-SPECIFIC GAMMA-GLUTAMYLCYCLOTRANSFERASE 2"/>
    <property type="match status" value="1"/>
</dbReference>
<keyword evidence="4" id="KW-1185">Reference proteome</keyword>
<dbReference type="SUPFAM" id="SSF110857">
    <property type="entry name" value="Gamma-glutamyl cyclotransferase-like"/>
    <property type="match status" value="1"/>
</dbReference>
<protein>
    <recommendedName>
        <fullName evidence="1">glutathione-specific gamma-glutamylcyclotransferase</fullName>
        <ecNumber evidence="1">4.3.2.7</ecNumber>
    </recommendedName>
</protein>